<name>A0A1G7NL70_9FIRM</name>
<dbReference type="Gene3D" id="3.40.1280.10">
    <property type="match status" value="1"/>
</dbReference>
<dbReference type="EMBL" id="FNBU01000026">
    <property type="protein sequence ID" value="SDF74716.1"/>
    <property type="molecule type" value="Genomic_DNA"/>
</dbReference>
<comment type="function">
    <text evidence="10 12">Specifically methylates the N3 position of the uracil ring of uridine 1498 (m3U1498) in 16S rRNA. Acts on the fully assembled 30S ribosomal subunit.</text>
</comment>
<proteinExistence type="inferred from homology"/>
<dbReference type="OrthoDB" id="9815641at2"/>
<dbReference type="SUPFAM" id="SSF88697">
    <property type="entry name" value="PUA domain-like"/>
    <property type="match status" value="1"/>
</dbReference>
<evidence type="ECO:0000256" key="8">
    <source>
        <dbReference type="ARBA" id="ARBA00022679"/>
    </source>
</evidence>
<dbReference type="Proteomes" id="UP000243333">
    <property type="component" value="Unassembled WGS sequence"/>
</dbReference>
<evidence type="ECO:0000256" key="12">
    <source>
        <dbReference type="PIRNR" id="PIRNR015601"/>
    </source>
</evidence>
<evidence type="ECO:0000256" key="1">
    <source>
        <dbReference type="ARBA" id="ARBA00004496"/>
    </source>
</evidence>
<dbReference type="NCBIfam" id="TIGR00046">
    <property type="entry name" value="RsmE family RNA methyltransferase"/>
    <property type="match status" value="1"/>
</dbReference>
<dbReference type="InterPro" id="IPR046886">
    <property type="entry name" value="RsmE_MTase_dom"/>
</dbReference>
<keyword evidence="6 12" id="KW-0698">rRNA processing</keyword>
<gene>
    <name evidence="15" type="ORF">SAMN05660235_02610</name>
</gene>
<dbReference type="InterPro" id="IPR046887">
    <property type="entry name" value="RsmE_PUA-like"/>
</dbReference>
<protein>
    <recommendedName>
        <fullName evidence="4 12">Ribosomal RNA small subunit methyltransferase E</fullName>
        <ecNumber evidence="3 12">2.1.1.193</ecNumber>
    </recommendedName>
</protein>
<dbReference type="AlphaFoldDB" id="A0A1G7NL70"/>
<comment type="subcellular location">
    <subcellularLocation>
        <location evidence="1 12">Cytoplasm</location>
    </subcellularLocation>
</comment>
<dbReference type="GO" id="GO:0070475">
    <property type="term" value="P:rRNA base methylation"/>
    <property type="evidence" value="ECO:0007669"/>
    <property type="project" value="TreeGrafter"/>
</dbReference>
<dbReference type="InterPro" id="IPR029026">
    <property type="entry name" value="tRNA_m1G_MTases_N"/>
</dbReference>
<feature type="domain" description="Ribosomal RNA small subunit methyltransferase E methyltransferase" evidence="13">
    <location>
        <begin position="71"/>
        <end position="234"/>
    </location>
</feature>
<comment type="catalytic activity">
    <reaction evidence="11 12">
        <text>uridine(1498) in 16S rRNA + S-adenosyl-L-methionine = N(3)-methyluridine(1498) in 16S rRNA + S-adenosyl-L-homocysteine + H(+)</text>
        <dbReference type="Rhea" id="RHEA:42920"/>
        <dbReference type="Rhea" id="RHEA-COMP:10283"/>
        <dbReference type="Rhea" id="RHEA-COMP:10284"/>
        <dbReference type="ChEBI" id="CHEBI:15378"/>
        <dbReference type="ChEBI" id="CHEBI:57856"/>
        <dbReference type="ChEBI" id="CHEBI:59789"/>
        <dbReference type="ChEBI" id="CHEBI:65315"/>
        <dbReference type="ChEBI" id="CHEBI:74502"/>
        <dbReference type="EC" id="2.1.1.193"/>
    </reaction>
</comment>
<keyword evidence="8 12" id="KW-0808">Transferase</keyword>
<dbReference type="CDD" id="cd18084">
    <property type="entry name" value="RsmE-like"/>
    <property type="match status" value="1"/>
</dbReference>
<dbReference type="SUPFAM" id="SSF75217">
    <property type="entry name" value="alpha/beta knot"/>
    <property type="match status" value="1"/>
</dbReference>
<dbReference type="InterPro" id="IPR015947">
    <property type="entry name" value="PUA-like_sf"/>
</dbReference>
<dbReference type="InterPro" id="IPR029028">
    <property type="entry name" value="Alpha/beta_knot_MTases"/>
</dbReference>
<dbReference type="Pfam" id="PF20260">
    <property type="entry name" value="PUA_4"/>
    <property type="match status" value="1"/>
</dbReference>
<evidence type="ECO:0000313" key="16">
    <source>
        <dbReference type="Proteomes" id="UP000243333"/>
    </source>
</evidence>
<dbReference type="GO" id="GO:0070042">
    <property type="term" value="F:rRNA (uridine-N3-)-methyltransferase activity"/>
    <property type="evidence" value="ECO:0007669"/>
    <property type="project" value="TreeGrafter"/>
</dbReference>
<dbReference type="PANTHER" id="PTHR30027">
    <property type="entry name" value="RIBOSOMAL RNA SMALL SUBUNIT METHYLTRANSFERASE E"/>
    <property type="match status" value="1"/>
</dbReference>
<evidence type="ECO:0000313" key="15">
    <source>
        <dbReference type="EMBL" id="SDF74716.1"/>
    </source>
</evidence>
<evidence type="ECO:0000256" key="3">
    <source>
        <dbReference type="ARBA" id="ARBA00012328"/>
    </source>
</evidence>
<keyword evidence="16" id="KW-1185">Reference proteome</keyword>
<feature type="domain" description="Ribosomal RNA small subunit methyltransferase E PUA-like" evidence="14">
    <location>
        <begin position="16"/>
        <end position="60"/>
    </location>
</feature>
<evidence type="ECO:0000256" key="4">
    <source>
        <dbReference type="ARBA" id="ARBA00013673"/>
    </source>
</evidence>
<dbReference type="InterPro" id="IPR006700">
    <property type="entry name" value="RsmE"/>
</dbReference>
<dbReference type="Pfam" id="PF04452">
    <property type="entry name" value="Methyltrans_RNA"/>
    <property type="match status" value="1"/>
</dbReference>
<evidence type="ECO:0000256" key="7">
    <source>
        <dbReference type="ARBA" id="ARBA00022603"/>
    </source>
</evidence>
<evidence type="ECO:0000256" key="10">
    <source>
        <dbReference type="ARBA" id="ARBA00025699"/>
    </source>
</evidence>
<organism evidence="15 16">
    <name type="scientific">Sporolituus thermophilus DSM 23256</name>
    <dbReference type="NCBI Taxonomy" id="1123285"/>
    <lineage>
        <taxon>Bacteria</taxon>
        <taxon>Bacillati</taxon>
        <taxon>Bacillota</taxon>
        <taxon>Negativicutes</taxon>
        <taxon>Selenomonadales</taxon>
        <taxon>Sporomusaceae</taxon>
        <taxon>Sporolituus</taxon>
    </lineage>
</organism>
<dbReference type="NCBIfam" id="NF008692">
    <property type="entry name" value="PRK11713.1-5"/>
    <property type="match status" value="1"/>
</dbReference>
<keyword evidence="5 12" id="KW-0963">Cytoplasm</keyword>
<accession>A0A1G7NL70</accession>
<evidence type="ECO:0000256" key="11">
    <source>
        <dbReference type="ARBA" id="ARBA00047944"/>
    </source>
</evidence>
<sequence length="244" mass="26663">MRRFFFPGPLTPEMIITGDDGHHIARVLRLKPGDCIVVVGQDGQACQAEIVAVDGSSVKVACRQALTETKEPPVEVWLAQGLPKGDKMEYIIQKAVELGVSRILPVETAHTVVRYDTEKKAARRERWQKIAYEAAKQCGRAAVPEIAPVQTLSALLKMTLPETVFMLYEGHPARGLKDALRMTTSESYLLLIGPEGGFSSDEVLLCRQRGAHIVTMGPRILRTETAALAALTAVLYERGDLGGT</sequence>
<dbReference type="PANTHER" id="PTHR30027:SF3">
    <property type="entry name" value="16S RRNA (URACIL(1498)-N(3))-METHYLTRANSFERASE"/>
    <property type="match status" value="1"/>
</dbReference>
<reference evidence="16" key="1">
    <citation type="submission" date="2016-10" db="EMBL/GenBank/DDBJ databases">
        <authorList>
            <person name="Varghese N."/>
            <person name="Submissions S."/>
        </authorList>
    </citation>
    <scope>NUCLEOTIDE SEQUENCE [LARGE SCALE GENOMIC DNA]</scope>
    <source>
        <strain evidence="16">DSM 23256</strain>
    </source>
</reference>
<keyword evidence="7 12" id="KW-0489">Methyltransferase</keyword>
<evidence type="ECO:0000256" key="9">
    <source>
        <dbReference type="ARBA" id="ARBA00022691"/>
    </source>
</evidence>
<dbReference type="STRING" id="1123285.SAMN05660235_02610"/>
<dbReference type="EC" id="2.1.1.193" evidence="3 12"/>
<evidence type="ECO:0000259" key="13">
    <source>
        <dbReference type="Pfam" id="PF04452"/>
    </source>
</evidence>
<evidence type="ECO:0000256" key="2">
    <source>
        <dbReference type="ARBA" id="ARBA00005528"/>
    </source>
</evidence>
<dbReference type="RefSeq" id="WP_093691558.1">
    <property type="nucleotide sequence ID" value="NZ_FNBU01000026.1"/>
</dbReference>
<comment type="similarity">
    <text evidence="2 12">Belongs to the RNA methyltransferase RsmE family.</text>
</comment>
<keyword evidence="9 12" id="KW-0949">S-adenosyl-L-methionine</keyword>
<evidence type="ECO:0000259" key="14">
    <source>
        <dbReference type="Pfam" id="PF20260"/>
    </source>
</evidence>
<dbReference type="PIRSF" id="PIRSF015601">
    <property type="entry name" value="MTase_slr0722"/>
    <property type="match status" value="1"/>
</dbReference>
<dbReference type="GO" id="GO:0005737">
    <property type="term" value="C:cytoplasm"/>
    <property type="evidence" value="ECO:0007669"/>
    <property type="project" value="UniProtKB-SubCell"/>
</dbReference>
<evidence type="ECO:0000256" key="5">
    <source>
        <dbReference type="ARBA" id="ARBA00022490"/>
    </source>
</evidence>
<evidence type="ECO:0000256" key="6">
    <source>
        <dbReference type="ARBA" id="ARBA00022552"/>
    </source>
</evidence>